<name>A0A2T0LDD6_9BACL</name>
<sequence>MTSVNIRAMPAVLSLLVTLIVLFGGYFAHQWFNVEKPLKNMIQSTPHVTLEELRVNPDRIEIRLNADENFSLASDYIPLREKLCSLAGKRQVNIELTDRADALLEKAWNRMAFGVTEAVVRKRYTQIPEAVEREAETAKIRHEVAMDEQFVYVALHHHDHSLYRVLPLEAGKGGEGE</sequence>
<organism evidence="1 2">
    <name type="scientific">Planifilum fimeticola</name>
    <dbReference type="NCBI Taxonomy" id="201975"/>
    <lineage>
        <taxon>Bacteria</taxon>
        <taxon>Bacillati</taxon>
        <taxon>Bacillota</taxon>
        <taxon>Bacilli</taxon>
        <taxon>Bacillales</taxon>
        <taxon>Thermoactinomycetaceae</taxon>
        <taxon>Planifilum</taxon>
    </lineage>
</organism>
<evidence type="ECO:0000313" key="1">
    <source>
        <dbReference type="EMBL" id="PRX40029.1"/>
    </source>
</evidence>
<comment type="caution">
    <text evidence="1">The sequence shown here is derived from an EMBL/GenBank/DDBJ whole genome shotgun (WGS) entry which is preliminary data.</text>
</comment>
<accession>A0A2T0LDD6</accession>
<reference evidence="1 2" key="1">
    <citation type="submission" date="2018-03" db="EMBL/GenBank/DDBJ databases">
        <title>Genomic Encyclopedia of Archaeal and Bacterial Type Strains, Phase II (KMG-II): from individual species to whole genera.</title>
        <authorList>
            <person name="Goeker M."/>
        </authorList>
    </citation>
    <scope>NUCLEOTIDE SEQUENCE [LARGE SCALE GENOMIC DNA]</scope>
    <source>
        <strain evidence="1 2">DSM 44946</strain>
    </source>
</reference>
<dbReference type="AlphaFoldDB" id="A0A2T0LDD6"/>
<protein>
    <submittedName>
        <fullName evidence="1">Uncharacterized protein</fullName>
    </submittedName>
</protein>
<gene>
    <name evidence="1" type="ORF">CLV97_11712</name>
</gene>
<evidence type="ECO:0000313" key="2">
    <source>
        <dbReference type="Proteomes" id="UP000237797"/>
    </source>
</evidence>
<dbReference type="EMBL" id="PVNE01000017">
    <property type="protein sequence ID" value="PRX40029.1"/>
    <property type="molecule type" value="Genomic_DNA"/>
</dbReference>
<keyword evidence="2" id="KW-1185">Reference proteome</keyword>
<dbReference type="Proteomes" id="UP000237797">
    <property type="component" value="Unassembled WGS sequence"/>
</dbReference>
<proteinExistence type="predicted"/>